<reference evidence="1 2" key="1">
    <citation type="journal article" date="2015" name="Nature">
        <title>rRNA introns, odd ribosomes, and small enigmatic genomes across a large radiation of phyla.</title>
        <authorList>
            <person name="Brown C.T."/>
            <person name="Hug L.A."/>
            <person name="Thomas B.C."/>
            <person name="Sharon I."/>
            <person name="Castelle C.J."/>
            <person name="Singh A."/>
            <person name="Wilkins M.J."/>
            <person name="Williams K.H."/>
            <person name="Banfield J.F."/>
        </authorList>
    </citation>
    <scope>NUCLEOTIDE SEQUENCE [LARGE SCALE GENOMIC DNA]</scope>
</reference>
<comment type="caution">
    <text evidence="1">The sequence shown here is derived from an EMBL/GenBank/DDBJ whole genome shotgun (WGS) entry which is preliminary data.</text>
</comment>
<name>A0A0G1BNQ1_9BACT</name>
<sequence length="146" mass="16789">MRKFRMWYGLAIILFTRYAKMAVREVGESMKLYGRKLERLGDDVTPRWSRELFYKCYLADAEIHIGSNVFTGCIDSIHQEHSGKDSLLVIKFKAGTKRANITPTAEVLEDCEFKLIGYGPPVLINEDGCNCVWTGHRNGYLAIFFR</sequence>
<dbReference type="EMBL" id="LCDG01000004">
    <property type="protein sequence ID" value="KKS47906.1"/>
    <property type="molecule type" value="Genomic_DNA"/>
</dbReference>
<organism evidence="1 2">
    <name type="scientific">Candidatus Nomurabacteria bacterium GW2011_GWC2_42_20</name>
    <dbReference type="NCBI Taxonomy" id="1618756"/>
    <lineage>
        <taxon>Bacteria</taxon>
        <taxon>Candidatus Nomuraibacteriota</taxon>
    </lineage>
</organism>
<evidence type="ECO:0000313" key="1">
    <source>
        <dbReference type="EMBL" id="KKS47906.1"/>
    </source>
</evidence>
<gene>
    <name evidence="1" type="ORF">UV12_C0004G0014</name>
</gene>
<proteinExistence type="predicted"/>
<dbReference type="Proteomes" id="UP000034704">
    <property type="component" value="Unassembled WGS sequence"/>
</dbReference>
<accession>A0A0G1BNQ1</accession>
<dbReference type="AlphaFoldDB" id="A0A0G1BNQ1"/>
<dbReference type="STRING" id="1618756.UV12_C0004G0014"/>
<protein>
    <submittedName>
        <fullName evidence="1">Uncharacterized protein</fullName>
    </submittedName>
</protein>
<evidence type="ECO:0000313" key="2">
    <source>
        <dbReference type="Proteomes" id="UP000034704"/>
    </source>
</evidence>